<dbReference type="OrthoDB" id="9792992at2"/>
<evidence type="ECO:0000256" key="1">
    <source>
        <dbReference type="SAM" id="Phobius"/>
    </source>
</evidence>
<dbReference type="AlphaFoldDB" id="A0A327WCV6"/>
<keyword evidence="3" id="KW-0418">Kinase</keyword>
<evidence type="ECO:0000313" key="3">
    <source>
        <dbReference type="EMBL" id="RAJ87391.1"/>
    </source>
</evidence>
<reference evidence="3 4" key="1">
    <citation type="submission" date="2018-06" db="EMBL/GenBank/DDBJ databases">
        <title>Genomic Encyclopedia of Archaeal and Bacterial Type Strains, Phase II (KMG-II): from individual species to whole genera.</title>
        <authorList>
            <person name="Goeker M."/>
        </authorList>
    </citation>
    <scope>NUCLEOTIDE SEQUENCE [LARGE SCALE GENOMIC DNA]</scope>
    <source>
        <strain evidence="3 4">DSM 29821</strain>
    </source>
</reference>
<dbReference type="GO" id="GO:0016020">
    <property type="term" value="C:membrane"/>
    <property type="evidence" value="ECO:0007669"/>
    <property type="project" value="InterPro"/>
</dbReference>
<feature type="transmembrane region" description="Helical" evidence="1">
    <location>
        <begin position="18"/>
        <end position="36"/>
    </location>
</feature>
<evidence type="ECO:0000259" key="2">
    <source>
        <dbReference type="Pfam" id="PF06580"/>
    </source>
</evidence>
<keyword evidence="1" id="KW-1133">Transmembrane helix</keyword>
<protein>
    <submittedName>
        <fullName evidence="3">Histidine kinase</fullName>
    </submittedName>
</protein>
<organism evidence="3 4">
    <name type="scientific">Chitinophaga dinghuensis</name>
    <dbReference type="NCBI Taxonomy" id="1539050"/>
    <lineage>
        <taxon>Bacteria</taxon>
        <taxon>Pseudomonadati</taxon>
        <taxon>Bacteroidota</taxon>
        <taxon>Chitinophagia</taxon>
        <taxon>Chitinophagales</taxon>
        <taxon>Chitinophagaceae</taxon>
        <taxon>Chitinophaga</taxon>
    </lineage>
</organism>
<accession>A0A327WCV6</accession>
<feature type="transmembrane region" description="Helical" evidence="1">
    <location>
        <begin position="81"/>
        <end position="102"/>
    </location>
</feature>
<dbReference type="EMBL" id="QLMA01000001">
    <property type="protein sequence ID" value="RAJ87391.1"/>
    <property type="molecule type" value="Genomic_DNA"/>
</dbReference>
<dbReference type="RefSeq" id="WP_111590087.1">
    <property type="nucleotide sequence ID" value="NZ_QLMA01000001.1"/>
</dbReference>
<feature type="transmembrane region" description="Helical" evidence="1">
    <location>
        <begin position="48"/>
        <end position="69"/>
    </location>
</feature>
<feature type="transmembrane region" description="Helical" evidence="1">
    <location>
        <begin position="122"/>
        <end position="141"/>
    </location>
</feature>
<comment type="caution">
    <text evidence="3">The sequence shown here is derived from an EMBL/GenBank/DDBJ whole genome shotgun (WGS) entry which is preliminary data.</text>
</comment>
<keyword evidence="1" id="KW-0472">Membrane</keyword>
<feature type="domain" description="Signal transduction histidine kinase internal region" evidence="2">
    <location>
        <begin position="158"/>
        <end position="233"/>
    </location>
</feature>
<sequence>MAEILTIGSYVRHKYRRVAVKACWHILPVLFFYLIIDMQEYQPIWQPLMRAIALLFLLVVPYTNIYYLIPSFLVKARYKTYIVSSCILITWLFLLTIWTRPWFTPLLRPENSFLLYTVKDVLVFYVLMIFLLAASTVVSLLGQWLENRYYKAECLKKELENLKKQLSPHFLFNTLNNLDVLIYKDQDQASEVVHRLSGLLGYQLYLASNKNVSLQQEITMVEDFLFLEKLRHDRLEVKLDVNGAIANIQVPPLLLMPFVENAVKHNDYDGQAYIHLQISGNEGQLIFRCINAVGAVHSNEVGGSGLKNICRRLEILYPAHHTITIENKNKVFAAEIILDI</sequence>
<dbReference type="GO" id="GO:0000155">
    <property type="term" value="F:phosphorelay sensor kinase activity"/>
    <property type="evidence" value="ECO:0007669"/>
    <property type="project" value="InterPro"/>
</dbReference>
<keyword evidence="4" id="KW-1185">Reference proteome</keyword>
<name>A0A327WCV6_9BACT</name>
<dbReference type="InterPro" id="IPR010559">
    <property type="entry name" value="Sig_transdc_His_kin_internal"/>
</dbReference>
<dbReference type="Proteomes" id="UP000249819">
    <property type="component" value="Unassembled WGS sequence"/>
</dbReference>
<keyword evidence="3" id="KW-0808">Transferase</keyword>
<keyword evidence="1" id="KW-0812">Transmembrane</keyword>
<dbReference type="Pfam" id="PF06580">
    <property type="entry name" value="His_kinase"/>
    <property type="match status" value="1"/>
</dbReference>
<dbReference type="PANTHER" id="PTHR34220">
    <property type="entry name" value="SENSOR HISTIDINE KINASE YPDA"/>
    <property type="match status" value="1"/>
</dbReference>
<proteinExistence type="predicted"/>
<gene>
    <name evidence="3" type="ORF">CLV59_101140</name>
</gene>
<dbReference type="PANTHER" id="PTHR34220:SF7">
    <property type="entry name" value="SENSOR HISTIDINE KINASE YPDA"/>
    <property type="match status" value="1"/>
</dbReference>
<dbReference type="InterPro" id="IPR050640">
    <property type="entry name" value="Bact_2-comp_sensor_kinase"/>
</dbReference>
<evidence type="ECO:0000313" key="4">
    <source>
        <dbReference type="Proteomes" id="UP000249819"/>
    </source>
</evidence>